<accession>A0A699I4T7</accession>
<proteinExistence type="predicted"/>
<name>A0A699I4T7_TANCI</name>
<evidence type="ECO:0000313" key="1">
    <source>
        <dbReference type="EMBL" id="GEZ21061.1"/>
    </source>
</evidence>
<reference evidence="1" key="1">
    <citation type="journal article" date="2019" name="Sci. Rep.">
        <title>Draft genome of Tanacetum cinerariifolium, the natural source of mosquito coil.</title>
        <authorList>
            <person name="Yamashiro T."/>
            <person name="Shiraishi A."/>
            <person name="Satake H."/>
            <person name="Nakayama K."/>
        </authorList>
    </citation>
    <scope>NUCLEOTIDE SEQUENCE</scope>
</reference>
<organism evidence="1">
    <name type="scientific">Tanacetum cinerariifolium</name>
    <name type="common">Dalmatian daisy</name>
    <name type="synonym">Chrysanthemum cinerariifolium</name>
    <dbReference type="NCBI Taxonomy" id="118510"/>
    <lineage>
        <taxon>Eukaryota</taxon>
        <taxon>Viridiplantae</taxon>
        <taxon>Streptophyta</taxon>
        <taxon>Embryophyta</taxon>
        <taxon>Tracheophyta</taxon>
        <taxon>Spermatophyta</taxon>
        <taxon>Magnoliopsida</taxon>
        <taxon>eudicotyledons</taxon>
        <taxon>Gunneridae</taxon>
        <taxon>Pentapetalae</taxon>
        <taxon>asterids</taxon>
        <taxon>campanulids</taxon>
        <taxon>Asterales</taxon>
        <taxon>Asteraceae</taxon>
        <taxon>Asteroideae</taxon>
        <taxon>Anthemideae</taxon>
        <taxon>Anthemidinae</taxon>
        <taxon>Tanacetum</taxon>
    </lineage>
</organism>
<feature type="non-terminal residue" evidence="1">
    <location>
        <position position="1"/>
    </location>
</feature>
<dbReference type="EMBL" id="BKCJ010252737">
    <property type="protein sequence ID" value="GEZ21061.1"/>
    <property type="molecule type" value="Genomic_DNA"/>
</dbReference>
<comment type="caution">
    <text evidence="1">The sequence shown here is derived from an EMBL/GenBank/DDBJ whole genome shotgun (WGS) entry which is preliminary data.</text>
</comment>
<dbReference type="AlphaFoldDB" id="A0A699I4T7"/>
<sequence length="93" mass="10389">LEFARNNVLNTVHSSLNIERMNSNNATISDVIGTVVSIGDIVPVNGYGCSKIRRTVVIEDTQIYARLFKENVGMIRDIELETYCVVYATIHSI</sequence>
<gene>
    <name evidence="1" type="ORF">Tci_493034</name>
</gene>
<protein>
    <recommendedName>
        <fullName evidence="2">Replication protein A 70 kDa DNA-binding subunit B</fullName>
    </recommendedName>
</protein>
<evidence type="ECO:0008006" key="2">
    <source>
        <dbReference type="Google" id="ProtNLM"/>
    </source>
</evidence>